<sequence length="371" mass="39444">MKVGIPREVKNNEFRVAITPAGVNELVRNGHQVVVERNAGVGSSIPDEEYVAAGARILDTADEVWAEADMVLKVKEPIAEEYHRLRKDQVLFTYLHLAASKECTDALLEAGTTAIAYETVELPNRTLPLLAPMSEVAGRLAPQVGAYHLMRASGGRGVLPGGVPGVPAGEAVVIGGGVSGWNATQIAIGLGFHVTLLDKDISKLKEADKVFGTKVKTVVSNSFELEKACLEADLVVGAVLVPGARAPKLVSNELVSRMKAGSVLVDIAIDQGGCFEDSRPTTHAEPTFKVHESVFYCVANMPGAVPNTSTYALTNATLPYIVEVANRGWVEAMRRDPALAKGLNTHAGKVTYREVAEAHGLEHVAVESLLG</sequence>
<dbReference type="Pfam" id="PF01262">
    <property type="entry name" value="AlaDh_PNT_C"/>
    <property type="match status" value="1"/>
</dbReference>
<evidence type="ECO:0000256" key="3">
    <source>
        <dbReference type="ARBA" id="ARBA00012897"/>
    </source>
</evidence>
<dbReference type="PANTHER" id="PTHR42795">
    <property type="entry name" value="ALANINE DEHYDROGENASE"/>
    <property type="match status" value="1"/>
</dbReference>
<dbReference type="InterPro" id="IPR036291">
    <property type="entry name" value="NAD(P)-bd_dom_sf"/>
</dbReference>
<comment type="similarity">
    <text evidence="2 6">Belongs to the AlaDH/PNT family.</text>
</comment>
<organism evidence="9 10">
    <name type="scientific">Streptomyces thermoalcalitolerans</name>
    <dbReference type="NCBI Taxonomy" id="65605"/>
    <lineage>
        <taxon>Bacteria</taxon>
        <taxon>Bacillati</taxon>
        <taxon>Actinomycetota</taxon>
        <taxon>Actinomycetes</taxon>
        <taxon>Kitasatosporales</taxon>
        <taxon>Streptomycetaceae</taxon>
        <taxon>Streptomyces</taxon>
    </lineage>
</organism>
<evidence type="ECO:0000313" key="10">
    <source>
        <dbReference type="Proteomes" id="UP001501005"/>
    </source>
</evidence>
<feature type="domain" description="Alanine dehydrogenase/pyridine nucleotide transhydrogenase N-terminal" evidence="8">
    <location>
        <begin position="4"/>
        <end position="137"/>
    </location>
</feature>
<dbReference type="InterPro" id="IPR007886">
    <property type="entry name" value="AlaDH/PNT_N"/>
</dbReference>
<dbReference type="InterPro" id="IPR007698">
    <property type="entry name" value="AlaDH/PNT_NAD(H)-bd"/>
</dbReference>
<keyword evidence="5 6" id="KW-0520">NAD</keyword>
<evidence type="ECO:0000256" key="1">
    <source>
        <dbReference type="ARBA" id="ARBA00005206"/>
    </source>
</evidence>
<dbReference type="InterPro" id="IPR008141">
    <property type="entry name" value="Ala_DH"/>
</dbReference>
<reference evidence="9 10" key="1">
    <citation type="journal article" date="2019" name="Int. J. Syst. Evol. Microbiol.">
        <title>The Global Catalogue of Microorganisms (GCM) 10K type strain sequencing project: providing services to taxonomists for standard genome sequencing and annotation.</title>
        <authorList>
            <consortium name="The Broad Institute Genomics Platform"/>
            <consortium name="The Broad Institute Genome Sequencing Center for Infectious Disease"/>
            <person name="Wu L."/>
            <person name="Ma J."/>
        </authorList>
    </citation>
    <scope>NUCLEOTIDE SEQUENCE [LARGE SCALE GENOMIC DNA]</scope>
    <source>
        <strain evidence="9 10">JCM 10673</strain>
    </source>
</reference>
<comment type="catalytic activity">
    <reaction evidence="6">
        <text>L-alanine + NAD(+) + H2O = pyruvate + NH4(+) + NADH + H(+)</text>
        <dbReference type="Rhea" id="RHEA:18405"/>
        <dbReference type="ChEBI" id="CHEBI:15361"/>
        <dbReference type="ChEBI" id="CHEBI:15377"/>
        <dbReference type="ChEBI" id="CHEBI:15378"/>
        <dbReference type="ChEBI" id="CHEBI:28938"/>
        <dbReference type="ChEBI" id="CHEBI:57540"/>
        <dbReference type="ChEBI" id="CHEBI:57945"/>
        <dbReference type="ChEBI" id="CHEBI:57972"/>
        <dbReference type="EC" id="1.4.1.1"/>
    </reaction>
</comment>
<dbReference type="SUPFAM" id="SSF52283">
    <property type="entry name" value="Formate/glycerate dehydrogenase catalytic domain-like"/>
    <property type="match status" value="1"/>
</dbReference>
<dbReference type="SUPFAM" id="SSF51735">
    <property type="entry name" value="NAD(P)-binding Rossmann-fold domains"/>
    <property type="match status" value="1"/>
</dbReference>
<dbReference type="PANTHER" id="PTHR42795:SF1">
    <property type="entry name" value="ALANINE DEHYDROGENASE"/>
    <property type="match status" value="1"/>
</dbReference>
<keyword evidence="4 6" id="KW-0560">Oxidoreductase</keyword>
<evidence type="ECO:0000256" key="5">
    <source>
        <dbReference type="ARBA" id="ARBA00023027"/>
    </source>
</evidence>
<evidence type="ECO:0000256" key="6">
    <source>
        <dbReference type="PIRNR" id="PIRNR000183"/>
    </source>
</evidence>
<dbReference type="Pfam" id="PF05222">
    <property type="entry name" value="AlaDh_PNT_N"/>
    <property type="match status" value="1"/>
</dbReference>
<feature type="domain" description="Alanine dehydrogenase/pyridine nucleotide transhydrogenase NAD(H)-binding" evidence="7">
    <location>
        <begin position="149"/>
        <end position="297"/>
    </location>
</feature>
<dbReference type="EMBL" id="BAAAHG010000084">
    <property type="protein sequence ID" value="GAA0932026.1"/>
    <property type="molecule type" value="Genomic_DNA"/>
</dbReference>
<evidence type="ECO:0000259" key="7">
    <source>
        <dbReference type="SMART" id="SM01002"/>
    </source>
</evidence>
<comment type="function">
    <text evidence="6">Catalyzes the reversible reductive amination of pyruvate to L-alanine.</text>
</comment>
<accession>A0ABN1PRI6</accession>
<evidence type="ECO:0000259" key="8">
    <source>
        <dbReference type="SMART" id="SM01003"/>
    </source>
</evidence>
<dbReference type="InterPro" id="IPR008142">
    <property type="entry name" value="AlaDH/PNT_CS1"/>
</dbReference>
<proteinExistence type="inferred from homology"/>
<dbReference type="Proteomes" id="UP001501005">
    <property type="component" value="Unassembled WGS sequence"/>
</dbReference>
<dbReference type="CDD" id="cd05305">
    <property type="entry name" value="L-AlaDH"/>
    <property type="match status" value="1"/>
</dbReference>
<gene>
    <name evidence="9" type="primary">ald</name>
    <name evidence="9" type="ORF">GCM10009549_55930</name>
</gene>
<dbReference type="EC" id="1.4.1.1" evidence="3 6"/>
<dbReference type="PROSITE" id="PS00836">
    <property type="entry name" value="ALADH_PNT_1"/>
    <property type="match status" value="1"/>
</dbReference>
<dbReference type="SMART" id="SM01002">
    <property type="entry name" value="AlaDh_PNT_C"/>
    <property type="match status" value="1"/>
</dbReference>
<keyword evidence="10" id="KW-1185">Reference proteome</keyword>
<dbReference type="SMART" id="SM01003">
    <property type="entry name" value="AlaDh_PNT_N"/>
    <property type="match status" value="1"/>
</dbReference>
<evidence type="ECO:0000313" key="9">
    <source>
        <dbReference type="EMBL" id="GAA0932026.1"/>
    </source>
</evidence>
<dbReference type="NCBIfam" id="TIGR00518">
    <property type="entry name" value="alaDH"/>
    <property type="match status" value="1"/>
</dbReference>
<protein>
    <recommendedName>
        <fullName evidence="3 6">Alanine dehydrogenase</fullName>
        <ecNumber evidence="3 6">1.4.1.1</ecNumber>
    </recommendedName>
</protein>
<comment type="pathway">
    <text evidence="1 6">Amino-acid degradation; L-alanine degradation via dehydrogenase pathway; NH(3) and pyruvate from L-alanine: step 1/1.</text>
</comment>
<dbReference type="PIRSF" id="PIRSF000183">
    <property type="entry name" value="Alanine_dh"/>
    <property type="match status" value="1"/>
</dbReference>
<dbReference type="Gene3D" id="3.40.50.720">
    <property type="entry name" value="NAD(P)-binding Rossmann-like Domain"/>
    <property type="match status" value="2"/>
</dbReference>
<evidence type="ECO:0000256" key="2">
    <source>
        <dbReference type="ARBA" id="ARBA00005689"/>
    </source>
</evidence>
<comment type="caution">
    <text evidence="9">The sequence shown here is derived from an EMBL/GenBank/DDBJ whole genome shotgun (WGS) entry which is preliminary data.</text>
</comment>
<evidence type="ECO:0000256" key="4">
    <source>
        <dbReference type="ARBA" id="ARBA00023002"/>
    </source>
</evidence>
<name>A0ABN1PRI6_9ACTN</name>